<dbReference type="GO" id="GO:0030246">
    <property type="term" value="F:carbohydrate binding"/>
    <property type="evidence" value="ECO:0007669"/>
    <property type="project" value="InterPro"/>
</dbReference>
<protein>
    <recommendedName>
        <fullName evidence="4">TonB-dependent receptor</fullName>
    </recommendedName>
</protein>
<dbReference type="AlphaFoldDB" id="A0A090WHW6"/>
<keyword evidence="1" id="KW-0732">Signal</keyword>
<evidence type="ECO:0000313" key="2">
    <source>
        <dbReference type="EMBL" id="GAL67082.1"/>
    </source>
</evidence>
<dbReference type="EMBL" id="BBNR01000007">
    <property type="protein sequence ID" value="GAL67082.1"/>
    <property type="molecule type" value="Genomic_DNA"/>
</dbReference>
<gene>
    <name evidence="2" type="ORF">JCM19301_2247</name>
</gene>
<dbReference type="Proteomes" id="UP000029641">
    <property type="component" value="Unassembled WGS sequence"/>
</dbReference>
<evidence type="ECO:0000256" key="1">
    <source>
        <dbReference type="SAM" id="SignalP"/>
    </source>
</evidence>
<organism evidence="2 3">
    <name type="scientific">Jejuia pallidilutea</name>
    <dbReference type="NCBI Taxonomy" id="504487"/>
    <lineage>
        <taxon>Bacteria</taxon>
        <taxon>Pseudomonadati</taxon>
        <taxon>Bacteroidota</taxon>
        <taxon>Flavobacteriia</taxon>
        <taxon>Flavobacteriales</taxon>
        <taxon>Flavobacteriaceae</taxon>
        <taxon>Jejuia</taxon>
    </lineage>
</organism>
<evidence type="ECO:0008006" key="4">
    <source>
        <dbReference type="Google" id="ProtNLM"/>
    </source>
</evidence>
<accession>A0A090WHW6</accession>
<feature type="signal peptide" evidence="1">
    <location>
        <begin position="1"/>
        <end position="19"/>
    </location>
</feature>
<name>A0A090WHW6_9FLAO</name>
<feature type="chain" id="PRO_5001866082" description="TonB-dependent receptor" evidence="1">
    <location>
        <begin position="20"/>
        <end position="74"/>
    </location>
</feature>
<dbReference type="SUPFAM" id="SSF49452">
    <property type="entry name" value="Starch-binding domain-like"/>
    <property type="match status" value="1"/>
</dbReference>
<dbReference type="InterPro" id="IPR013784">
    <property type="entry name" value="Carb-bd-like_fold"/>
</dbReference>
<reference evidence="2 3" key="1">
    <citation type="journal article" date="2014" name="Genome Announc.">
        <title>Draft Genome Sequence of Marine Flavobacterium Jejuia pallidilutea Strain 11shimoA1 and Pigmentation Mutants.</title>
        <authorList>
            <person name="Takatani N."/>
            <person name="Nakanishi M."/>
            <person name="Meirelles P."/>
            <person name="Mino S."/>
            <person name="Suda W."/>
            <person name="Oshima K."/>
            <person name="Hattori M."/>
            <person name="Ohkuma M."/>
            <person name="Hosokawa M."/>
            <person name="Miyashita K."/>
            <person name="Thompson F.L."/>
            <person name="Niwa A."/>
            <person name="Sawabe T."/>
            <person name="Sawabe T."/>
        </authorList>
    </citation>
    <scope>NUCLEOTIDE SEQUENCE [LARGE SCALE GENOMIC DNA]</scope>
    <source>
        <strain evidence="2 3">JCM 19301</strain>
    </source>
</reference>
<proteinExistence type="predicted"/>
<dbReference type="RefSeq" id="WP_042243472.1">
    <property type="nucleotide sequence ID" value="NZ_BBNR01000007.1"/>
</dbReference>
<sequence>MPTKFISLFLLLLSFLGFSQTYTVEGIVKDQAYIPIAYANIILEDAENEDLLLGTTTDEQGFFKFNDVKPKVII</sequence>
<comment type="caution">
    <text evidence="2">The sequence shown here is derived from an EMBL/GenBank/DDBJ whole genome shotgun (WGS) entry which is preliminary data.</text>
</comment>
<evidence type="ECO:0000313" key="3">
    <source>
        <dbReference type="Proteomes" id="UP000029641"/>
    </source>
</evidence>